<evidence type="ECO:0000313" key="9">
    <source>
        <dbReference type="EMBL" id="KAJ3483184.1"/>
    </source>
</evidence>
<evidence type="ECO:0000256" key="5">
    <source>
        <dbReference type="ARBA" id="ARBA00022840"/>
    </source>
</evidence>
<dbReference type="Pfam" id="PF07728">
    <property type="entry name" value="AAA_5"/>
    <property type="match status" value="1"/>
</dbReference>
<dbReference type="InterPro" id="IPR050130">
    <property type="entry name" value="ClpA_ClpB"/>
</dbReference>
<feature type="region of interest" description="Disordered" evidence="7">
    <location>
        <begin position="572"/>
        <end position="594"/>
    </location>
</feature>
<dbReference type="GO" id="GO:0005737">
    <property type="term" value="C:cytoplasm"/>
    <property type="evidence" value="ECO:0007669"/>
    <property type="project" value="TreeGrafter"/>
</dbReference>
<evidence type="ECO:0000313" key="10">
    <source>
        <dbReference type="Proteomes" id="UP001212997"/>
    </source>
</evidence>
<feature type="region of interest" description="Disordered" evidence="7">
    <location>
        <begin position="464"/>
        <end position="513"/>
    </location>
</feature>
<evidence type="ECO:0000256" key="6">
    <source>
        <dbReference type="PROSITE-ProRule" id="PRU00723"/>
    </source>
</evidence>
<keyword evidence="10" id="KW-1185">Reference proteome</keyword>
<keyword evidence="2" id="KW-0547">Nucleotide-binding</keyword>
<feature type="domain" description="C3H1-type" evidence="8">
    <location>
        <begin position="9"/>
        <end position="36"/>
    </location>
</feature>
<feature type="compositionally biased region" description="Polar residues" evidence="7">
    <location>
        <begin position="378"/>
        <end position="388"/>
    </location>
</feature>
<dbReference type="PANTHER" id="PTHR11638:SF18">
    <property type="entry name" value="HEAT SHOCK PROTEIN 104"/>
    <property type="match status" value="1"/>
</dbReference>
<feature type="compositionally biased region" description="Basic and acidic residues" evidence="7">
    <location>
        <begin position="157"/>
        <end position="170"/>
    </location>
</feature>
<sequence length="1259" mass="137521">MSIPDPPWKKRTRPCPFYSQGRCLFSDSCNFLHEAKIKVKIQQPEGSPPQTRNTPPDSPLTPFVRYPLRPRNSPETPSPVPAFVPRARSPRLSSLLMALGDAIHKGEDDLISLTAASAGPSLLPSPLPTRDLEVLNDDDEHVSASSSYVLRSLDLEDSPKEDGETIHESDFCGPLPASPEPVKEQGELSEILSSIEITLPPALLLSPDQLSSLPHNREDSIDSGYADGWTGPSPFALSPPRTPRRHSAFDLLSPPFHSPFCHVLSPPFVPSVATAWPASFISPSRKSSHTRSASQPAHTLSDDLDSPTQYHLQLRPEPEDDVSSEPDPEATVRPSASPNLHDEDVVDEEQFSISTLGDSTNPPAFSVPLPEETRSRDSPTLSQSSPRTSPRHRRKPSSLTLDTGLLLTRSPLTAVDLPPTLDDEADEDAPTVTLGVARNAPPECQAPPPLVAANTHMVDLSAQSSDPVDFGLDSSRSRRTPSLPGIGNIVSLPDPEARPPVFSPPQGPQFASPEQTVSFVPARGSLRIDTSPVLHRGHVAKASSASEAVFPSVAESPARPFDFPIRSAPAWSRSQSPASDFTPHTKRWEAHASSSTKVPFGFRHSVGVRSRNSSSVPIKRASGVPSIHYNAPRRPESGFSQTRSHIDYTTDSRFSRNDDPVSSPSRLRPLRLSTILNTSSVHSQSSAGIPPSLTTATTASSYPPLSPTVSSDYSISNNRLLSSPQAGCIPDSASNTLSIGHHFSPTDYVPHSAPVSRPQSWYNHGQYADIAHSVSPTHSSSSHMRSLSILRPSSRMSDSLVPLNEDEEVIFEEPHHFHHFSGEFDETIREEVEVPPPQLRPLSRAHSRQSSTASILRSPVHAIATPKPTLLFAIASDDVNEVRRVLESGEAGPNDDVGPQSALAFALTANNLTRKMEMVKLLLAHGANPSTLKDPEMDAARVISPRSNTQAPTMAKVLESMDPATRYYVGRAEAPQTRRTSALVHRSSFRPLTKVRYDLVGQDRALEQLFRVLSMPSFAPIVVLLCGPSGHGKSLLARKFGSLLDVPTHTVNMTTLRSTHDIWRSYSMSPYEATSPSTLAAFLMENEGKRCVVVLDEIEKTEDPKYLSSLLMPWELGRCSFEAGHRHVDVSKVIWLGTSNIGHDLVFEHQASREQPDEHMTREEYVDLMRLMRPQVSDKLGPSLLSRVTTVLPFVPFTHDEKMAIATEALYSLAGEDARALPSITVEKLVQNSVEDYIPAEGARSLYRSVSIQLLDTIY</sequence>
<comment type="caution">
    <text evidence="9">The sequence shown here is derived from an EMBL/GenBank/DDBJ whole genome shotgun (WGS) entry which is preliminary data.</text>
</comment>
<dbReference type="CDD" id="cd00009">
    <property type="entry name" value="AAA"/>
    <property type="match status" value="1"/>
</dbReference>
<reference evidence="9" key="1">
    <citation type="submission" date="2022-07" db="EMBL/GenBank/DDBJ databases">
        <title>Genome Sequence of Physisporinus lineatus.</title>
        <authorList>
            <person name="Buettner E."/>
        </authorList>
    </citation>
    <scope>NUCLEOTIDE SEQUENCE</scope>
    <source>
        <strain evidence="9">VT162</strain>
    </source>
</reference>
<feature type="compositionally biased region" description="Basic and acidic residues" evidence="7">
    <location>
        <begin position="644"/>
        <end position="659"/>
    </location>
</feature>
<feature type="compositionally biased region" description="Polar residues" evidence="7">
    <location>
        <begin position="351"/>
        <end position="363"/>
    </location>
</feature>
<dbReference type="InterPro" id="IPR011704">
    <property type="entry name" value="ATPase_dyneun-rel_AAA"/>
</dbReference>
<dbReference type="Pfam" id="PF00642">
    <property type="entry name" value="zf-CCCH"/>
    <property type="match status" value="1"/>
</dbReference>
<dbReference type="SUPFAM" id="SSF90229">
    <property type="entry name" value="CCCH zinc finger"/>
    <property type="match status" value="1"/>
</dbReference>
<keyword evidence="5" id="KW-0067">ATP-binding</keyword>
<feature type="compositionally biased region" description="Acidic residues" evidence="7">
    <location>
        <begin position="318"/>
        <end position="328"/>
    </location>
</feature>
<feature type="region of interest" description="Disordered" evidence="7">
    <location>
        <begin position="608"/>
        <end position="704"/>
    </location>
</feature>
<organism evidence="9 10">
    <name type="scientific">Meripilus lineatus</name>
    <dbReference type="NCBI Taxonomy" id="2056292"/>
    <lineage>
        <taxon>Eukaryota</taxon>
        <taxon>Fungi</taxon>
        <taxon>Dikarya</taxon>
        <taxon>Basidiomycota</taxon>
        <taxon>Agaricomycotina</taxon>
        <taxon>Agaricomycetes</taxon>
        <taxon>Polyporales</taxon>
        <taxon>Meripilaceae</taxon>
        <taxon>Meripilus</taxon>
    </lineage>
</organism>
<dbReference type="GO" id="GO:0034605">
    <property type="term" value="P:cellular response to heat"/>
    <property type="evidence" value="ECO:0007669"/>
    <property type="project" value="TreeGrafter"/>
</dbReference>
<evidence type="ECO:0000256" key="3">
    <source>
        <dbReference type="ARBA" id="ARBA00022771"/>
    </source>
</evidence>
<dbReference type="InterPro" id="IPR036770">
    <property type="entry name" value="Ankyrin_rpt-contain_sf"/>
</dbReference>
<dbReference type="EMBL" id="JANAWD010000238">
    <property type="protein sequence ID" value="KAJ3483184.1"/>
    <property type="molecule type" value="Genomic_DNA"/>
</dbReference>
<evidence type="ECO:0000259" key="8">
    <source>
        <dbReference type="PROSITE" id="PS50103"/>
    </source>
</evidence>
<dbReference type="PROSITE" id="PS50103">
    <property type="entry name" value="ZF_C3H1"/>
    <property type="match status" value="1"/>
</dbReference>
<evidence type="ECO:0000256" key="2">
    <source>
        <dbReference type="ARBA" id="ARBA00022741"/>
    </source>
</evidence>
<dbReference type="GO" id="GO:0016887">
    <property type="term" value="F:ATP hydrolysis activity"/>
    <property type="evidence" value="ECO:0007669"/>
    <property type="project" value="InterPro"/>
</dbReference>
<dbReference type="Gene3D" id="1.25.40.20">
    <property type="entry name" value="Ankyrin repeat-containing domain"/>
    <property type="match status" value="1"/>
</dbReference>
<feature type="compositionally biased region" description="Low complexity" evidence="7">
    <location>
        <begin position="690"/>
        <end position="703"/>
    </location>
</feature>
<dbReference type="InterPro" id="IPR000571">
    <property type="entry name" value="Znf_CCCH"/>
</dbReference>
<feature type="compositionally biased region" description="Polar residues" evidence="7">
    <location>
        <begin position="674"/>
        <end position="687"/>
    </location>
</feature>
<dbReference type="SMART" id="SM00356">
    <property type="entry name" value="ZnF_C3H1"/>
    <property type="match status" value="1"/>
</dbReference>
<protein>
    <recommendedName>
        <fullName evidence="8">C3H1-type domain-containing protein</fullName>
    </recommendedName>
</protein>
<feature type="region of interest" description="Disordered" evidence="7">
    <location>
        <begin position="41"/>
        <end position="85"/>
    </location>
</feature>
<dbReference type="PANTHER" id="PTHR11638">
    <property type="entry name" value="ATP-DEPENDENT CLP PROTEASE"/>
    <property type="match status" value="1"/>
</dbReference>
<accession>A0AAD5V1H2</accession>
<dbReference type="Gene3D" id="2.30.30.1190">
    <property type="match status" value="1"/>
</dbReference>
<keyword evidence="1 6" id="KW-0479">Metal-binding</keyword>
<feature type="compositionally biased region" description="Low complexity" evidence="7">
    <location>
        <begin position="660"/>
        <end position="673"/>
    </location>
</feature>
<evidence type="ECO:0000256" key="4">
    <source>
        <dbReference type="ARBA" id="ARBA00022833"/>
    </source>
</evidence>
<dbReference type="SUPFAM" id="SSF52540">
    <property type="entry name" value="P-loop containing nucleoside triphosphate hydrolases"/>
    <property type="match status" value="1"/>
</dbReference>
<name>A0AAD5V1H2_9APHY</name>
<dbReference type="GO" id="GO:0005524">
    <property type="term" value="F:ATP binding"/>
    <property type="evidence" value="ECO:0007669"/>
    <property type="project" value="UniProtKB-KW"/>
</dbReference>
<feature type="zinc finger region" description="C3H1-type" evidence="6">
    <location>
        <begin position="9"/>
        <end position="36"/>
    </location>
</feature>
<keyword evidence="4 6" id="KW-0862">Zinc</keyword>
<dbReference type="InterPro" id="IPR027417">
    <property type="entry name" value="P-loop_NTPase"/>
</dbReference>
<feature type="region of interest" description="Disordered" evidence="7">
    <location>
        <begin position="210"/>
        <end position="244"/>
    </location>
</feature>
<dbReference type="InterPro" id="IPR036855">
    <property type="entry name" value="Znf_CCCH_sf"/>
</dbReference>
<keyword evidence="3 6" id="KW-0863">Zinc-finger</keyword>
<feature type="region of interest" description="Disordered" evidence="7">
    <location>
        <begin position="283"/>
        <end position="405"/>
    </location>
</feature>
<feature type="compositionally biased region" description="Polar residues" evidence="7">
    <location>
        <begin position="44"/>
        <end position="55"/>
    </location>
</feature>
<evidence type="ECO:0000256" key="1">
    <source>
        <dbReference type="ARBA" id="ARBA00022723"/>
    </source>
</evidence>
<gene>
    <name evidence="9" type="ORF">NLI96_g6492</name>
</gene>
<evidence type="ECO:0000256" key="7">
    <source>
        <dbReference type="SAM" id="MobiDB-lite"/>
    </source>
</evidence>
<dbReference type="Proteomes" id="UP001212997">
    <property type="component" value="Unassembled WGS sequence"/>
</dbReference>
<proteinExistence type="predicted"/>
<dbReference type="Gene3D" id="3.40.50.300">
    <property type="entry name" value="P-loop containing nucleotide triphosphate hydrolases"/>
    <property type="match status" value="1"/>
</dbReference>
<feature type="compositionally biased region" description="Polar residues" evidence="7">
    <location>
        <begin position="283"/>
        <end position="298"/>
    </location>
</feature>
<dbReference type="GO" id="GO:0008270">
    <property type="term" value="F:zinc ion binding"/>
    <property type="evidence" value="ECO:0007669"/>
    <property type="project" value="UniProtKB-KW"/>
</dbReference>
<feature type="region of interest" description="Disordered" evidence="7">
    <location>
        <begin position="157"/>
        <end position="182"/>
    </location>
</feature>
<dbReference type="AlphaFoldDB" id="A0AAD5V1H2"/>